<sequence length="270" mass="30121">MTTQQDALDPVFKAMADATRRTLLDRLRRQSGQTLTELCASLNMARQSATQHLDLLVQAGLVVVVRRGRERLHYLNPAPIHEIGERWISAYDAPRLAALSAIRDRAEEYMVTDTATTIPTYVYVTYIRASAEQVWKALTDADVTAQYWHHSNVSDWQVGSAWEHRRIDGSGVVDVVGTVLEEKPPTRLTVTFETAPDKERVNGPSVVTFLIEPSGDVVRLTVTHENLPDRAMFDRMSSGWPAVLANLKSLLETGSVLPAAIWDMPKDETA</sequence>
<organism evidence="3 4">
    <name type="scientific">Kribbella pratensis</name>
    <dbReference type="NCBI Taxonomy" id="2512112"/>
    <lineage>
        <taxon>Bacteria</taxon>
        <taxon>Bacillati</taxon>
        <taxon>Actinomycetota</taxon>
        <taxon>Actinomycetes</taxon>
        <taxon>Propionibacteriales</taxon>
        <taxon>Kribbellaceae</taxon>
        <taxon>Kribbella</taxon>
    </lineage>
</organism>
<evidence type="ECO:0000313" key="3">
    <source>
        <dbReference type="EMBL" id="TDW77862.1"/>
    </source>
</evidence>
<dbReference type="InterPro" id="IPR036388">
    <property type="entry name" value="WH-like_DNA-bd_sf"/>
</dbReference>
<reference evidence="3 4" key="1">
    <citation type="submission" date="2019-03" db="EMBL/GenBank/DDBJ databases">
        <title>Genomic Encyclopedia of Type Strains, Phase III (KMG-III): the genomes of soil and plant-associated and newly described type strains.</title>
        <authorList>
            <person name="Whitman W."/>
        </authorList>
    </citation>
    <scope>NUCLEOTIDE SEQUENCE [LARGE SCALE GENOMIC DNA]</scope>
    <source>
        <strain evidence="3 4">VKM Ac-2573</strain>
    </source>
</reference>
<dbReference type="Pfam" id="PF08327">
    <property type="entry name" value="AHSA1"/>
    <property type="match status" value="1"/>
</dbReference>
<dbReference type="CDD" id="cd08893">
    <property type="entry name" value="SRPBCC_CalC_Aha1-like_GntR-HTH"/>
    <property type="match status" value="1"/>
</dbReference>
<comment type="caution">
    <text evidence="3">The sequence shown here is derived from an EMBL/GenBank/DDBJ whole genome shotgun (WGS) entry which is preliminary data.</text>
</comment>
<dbReference type="Pfam" id="PF12840">
    <property type="entry name" value="HTH_20"/>
    <property type="match status" value="1"/>
</dbReference>
<dbReference type="GO" id="GO:0003700">
    <property type="term" value="F:DNA-binding transcription factor activity"/>
    <property type="evidence" value="ECO:0007669"/>
    <property type="project" value="InterPro"/>
</dbReference>
<dbReference type="InterPro" id="IPR013538">
    <property type="entry name" value="ASHA1/2-like_C"/>
</dbReference>
<dbReference type="InterPro" id="IPR036390">
    <property type="entry name" value="WH_DNA-bd_sf"/>
</dbReference>
<dbReference type="Proteomes" id="UP000295146">
    <property type="component" value="Unassembled WGS sequence"/>
</dbReference>
<dbReference type="PROSITE" id="PS50987">
    <property type="entry name" value="HTH_ARSR_2"/>
    <property type="match status" value="1"/>
</dbReference>
<dbReference type="SMART" id="SM00418">
    <property type="entry name" value="HTH_ARSR"/>
    <property type="match status" value="1"/>
</dbReference>
<dbReference type="Gene3D" id="1.10.10.10">
    <property type="entry name" value="Winged helix-like DNA-binding domain superfamily/Winged helix DNA-binding domain"/>
    <property type="match status" value="1"/>
</dbReference>
<dbReference type="SUPFAM" id="SSF55961">
    <property type="entry name" value="Bet v1-like"/>
    <property type="match status" value="1"/>
</dbReference>
<dbReference type="InterPro" id="IPR001845">
    <property type="entry name" value="HTH_ArsR_DNA-bd_dom"/>
</dbReference>
<comment type="similarity">
    <text evidence="1">Belongs to the AHA1 family.</text>
</comment>
<protein>
    <submittedName>
        <fullName evidence="3">Uncharacterized protein YndB with AHSA1/START domain</fullName>
    </submittedName>
</protein>
<dbReference type="InterPro" id="IPR023393">
    <property type="entry name" value="START-like_dom_sf"/>
</dbReference>
<dbReference type="SUPFAM" id="SSF46785">
    <property type="entry name" value="Winged helix' DNA-binding domain"/>
    <property type="match status" value="1"/>
</dbReference>
<gene>
    <name evidence="3" type="ORF">EV653_3038</name>
</gene>
<name>A0A4R8CP14_9ACTN</name>
<dbReference type="NCBIfam" id="NF033788">
    <property type="entry name" value="HTH_metalloreg"/>
    <property type="match status" value="1"/>
</dbReference>
<proteinExistence type="inferred from homology"/>
<dbReference type="PANTHER" id="PTHR38600:SF1">
    <property type="entry name" value="TRANSCRIPTIONAL REGULATORY PROTEIN"/>
    <property type="match status" value="1"/>
</dbReference>
<dbReference type="Gene3D" id="3.30.530.20">
    <property type="match status" value="1"/>
</dbReference>
<evidence type="ECO:0000259" key="2">
    <source>
        <dbReference type="PROSITE" id="PS50987"/>
    </source>
</evidence>
<dbReference type="AlphaFoldDB" id="A0A4R8CP14"/>
<accession>A0A4R8CP14</accession>
<evidence type="ECO:0000313" key="4">
    <source>
        <dbReference type="Proteomes" id="UP000295146"/>
    </source>
</evidence>
<keyword evidence="4" id="KW-1185">Reference proteome</keyword>
<dbReference type="EMBL" id="SODP01000001">
    <property type="protein sequence ID" value="TDW77862.1"/>
    <property type="molecule type" value="Genomic_DNA"/>
</dbReference>
<dbReference type="PANTHER" id="PTHR38600">
    <property type="entry name" value="TRANSCRIPTIONAL REGULATORY PROTEIN"/>
    <property type="match status" value="1"/>
</dbReference>
<evidence type="ECO:0000256" key="1">
    <source>
        <dbReference type="ARBA" id="ARBA00006817"/>
    </source>
</evidence>
<feature type="domain" description="HTH arsR-type" evidence="2">
    <location>
        <begin position="1"/>
        <end position="95"/>
    </location>
</feature>